<dbReference type="GO" id="GO:0003700">
    <property type="term" value="F:DNA-binding transcription factor activity"/>
    <property type="evidence" value="ECO:0007669"/>
    <property type="project" value="InterPro"/>
</dbReference>
<comment type="similarity">
    <text evidence="1">Belongs to the LysR transcriptional regulatory family.</text>
</comment>
<dbReference type="Gene3D" id="1.10.10.10">
    <property type="entry name" value="Winged helix-like DNA-binding domain superfamily/Winged helix DNA-binding domain"/>
    <property type="match status" value="1"/>
</dbReference>
<dbReference type="GO" id="GO:0000976">
    <property type="term" value="F:transcription cis-regulatory region binding"/>
    <property type="evidence" value="ECO:0007669"/>
    <property type="project" value="TreeGrafter"/>
</dbReference>
<evidence type="ECO:0000256" key="3">
    <source>
        <dbReference type="ARBA" id="ARBA00023125"/>
    </source>
</evidence>
<protein>
    <submittedName>
        <fullName evidence="6">LysR family transcriptional regulator</fullName>
    </submittedName>
</protein>
<evidence type="ECO:0000313" key="7">
    <source>
        <dbReference type="Proteomes" id="UP000594034"/>
    </source>
</evidence>
<gene>
    <name evidence="6" type="ORF">FE240_10995</name>
</gene>
<dbReference type="InterPro" id="IPR036388">
    <property type="entry name" value="WH-like_DNA-bd_sf"/>
</dbReference>
<evidence type="ECO:0000313" key="6">
    <source>
        <dbReference type="EMBL" id="QFI55163.1"/>
    </source>
</evidence>
<dbReference type="PANTHER" id="PTHR30126:SF88">
    <property type="entry name" value="TRANSCRIPTIONAL REGULATOR-RELATED"/>
    <property type="match status" value="1"/>
</dbReference>
<evidence type="ECO:0000259" key="5">
    <source>
        <dbReference type="PROSITE" id="PS50931"/>
    </source>
</evidence>
<dbReference type="PROSITE" id="PS50931">
    <property type="entry name" value="HTH_LYSR"/>
    <property type="match status" value="1"/>
</dbReference>
<proteinExistence type="inferred from homology"/>
<organism evidence="6 7">
    <name type="scientific">Aeromonas simiae</name>
    <dbReference type="NCBI Taxonomy" id="218936"/>
    <lineage>
        <taxon>Bacteria</taxon>
        <taxon>Pseudomonadati</taxon>
        <taxon>Pseudomonadota</taxon>
        <taxon>Gammaproteobacteria</taxon>
        <taxon>Aeromonadales</taxon>
        <taxon>Aeromonadaceae</taxon>
        <taxon>Aeromonas</taxon>
    </lineage>
</organism>
<evidence type="ECO:0000256" key="1">
    <source>
        <dbReference type="ARBA" id="ARBA00009437"/>
    </source>
</evidence>
<evidence type="ECO:0000256" key="4">
    <source>
        <dbReference type="ARBA" id="ARBA00023163"/>
    </source>
</evidence>
<dbReference type="AlphaFoldDB" id="A0A5J6WZK3"/>
<dbReference type="SUPFAM" id="SSF46785">
    <property type="entry name" value="Winged helix' DNA-binding domain"/>
    <property type="match status" value="1"/>
</dbReference>
<keyword evidence="7" id="KW-1185">Reference proteome</keyword>
<reference evidence="6 7" key="1">
    <citation type="submission" date="2019-05" db="EMBL/GenBank/DDBJ databases">
        <title>OXA-830, a novel chromosomally encoded expanded-spectrum class D beta-lactamase in Aeromonas simiae.</title>
        <authorList>
            <person name="Zhou W."/>
            <person name="Chen Q."/>
        </authorList>
    </citation>
    <scope>NUCLEOTIDE SEQUENCE [LARGE SCALE GENOMIC DNA]</scope>
    <source>
        <strain evidence="6 7">A6</strain>
    </source>
</reference>
<dbReference type="InterPro" id="IPR000847">
    <property type="entry name" value="LysR_HTH_N"/>
</dbReference>
<dbReference type="RefSeq" id="WP_193000935.1">
    <property type="nucleotide sequence ID" value="NZ_CP040449.1"/>
</dbReference>
<keyword evidence="2" id="KW-0805">Transcription regulation</keyword>
<dbReference type="Proteomes" id="UP000594034">
    <property type="component" value="Chromosome"/>
</dbReference>
<keyword evidence="3" id="KW-0238">DNA-binding</keyword>
<dbReference type="InterPro" id="IPR005119">
    <property type="entry name" value="LysR_subst-bd"/>
</dbReference>
<dbReference type="KEGG" id="asim:FE240_10995"/>
<evidence type="ECO:0000256" key="2">
    <source>
        <dbReference type="ARBA" id="ARBA00023015"/>
    </source>
</evidence>
<dbReference type="EMBL" id="CP040449">
    <property type="protein sequence ID" value="QFI55163.1"/>
    <property type="molecule type" value="Genomic_DNA"/>
</dbReference>
<dbReference type="PANTHER" id="PTHR30126">
    <property type="entry name" value="HTH-TYPE TRANSCRIPTIONAL REGULATOR"/>
    <property type="match status" value="1"/>
</dbReference>
<sequence length="289" mass="32651">MFRPKSTIEQWRIFQAVVEFGGYTQAAEALCKSQSSLNHAVAKLQQSLGVALLEVRGRKAVLTPAGQLFLQRSRQLLTQMEELEGLAQNLERQWEPQINLYLSALQPRERLYRAMARFAPRSRGCRINLFERIHCHFSAMQPGDLMMTEHLPGDQSGLPLDEVLLIPVCAPTHPLAERADNLSVNDLANHTELALHPPIHRAVDWGHSDTAWTVTHYTEALTLIGQGLGYGWLPHHLIQPELELGSLHQLHPVEGSERRLYTYLLTPDPSKLGPAAELLLRLLRSEYPH</sequence>
<dbReference type="SUPFAM" id="SSF53850">
    <property type="entry name" value="Periplasmic binding protein-like II"/>
    <property type="match status" value="1"/>
</dbReference>
<dbReference type="Gene3D" id="3.40.190.290">
    <property type="match status" value="1"/>
</dbReference>
<dbReference type="Pfam" id="PF00126">
    <property type="entry name" value="HTH_1"/>
    <property type="match status" value="1"/>
</dbReference>
<feature type="domain" description="HTH lysR-type" evidence="5">
    <location>
        <begin position="7"/>
        <end position="63"/>
    </location>
</feature>
<accession>A0A5J6WZK3</accession>
<dbReference type="Pfam" id="PF03466">
    <property type="entry name" value="LysR_substrate"/>
    <property type="match status" value="1"/>
</dbReference>
<keyword evidence="4" id="KW-0804">Transcription</keyword>
<dbReference type="InterPro" id="IPR036390">
    <property type="entry name" value="WH_DNA-bd_sf"/>
</dbReference>
<name>A0A5J6WZK3_9GAMM</name>